<gene>
    <name evidence="1" type="ORF">SDC9_15768</name>
</gene>
<reference evidence="1" key="1">
    <citation type="submission" date="2019-08" db="EMBL/GenBank/DDBJ databases">
        <authorList>
            <person name="Kucharzyk K."/>
            <person name="Murdoch R.W."/>
            <person name="Higgins S."/>
            <person name="Loffler F."/>
        </authorList>
    </citation>
    <scope>NUCLEOTIDE SEQUENCE</scope>
</reference>
<proteinExistence type="predicted"/>
<dbReference type="EMBL" id="VSSQ01000050">
    <property type="protein sequence ID" value="MPL70017.1"/>
    <property type="molecule type" value="Genomic_DNA"/>
</dbReference>
<evidence type="ECO:0000313" key="1">
    <source>
        <dbReference type="EMBL" id="MPL70017.1"/>
    </source>
</evidence>
<name>A0A644TU71_9ZZZZ</name>
<accession>A0A644TU71</accession>
<comment type="caution">
    <text evidence="1">The sequence shown here is derived from an EMBL/GenBank/DDBJ whole genome shotgun (WGS) entry which is preliminary data.</text>
</comment>
<sequence length="361" mass="40802">MDVNSSCGFIAQTKINSLFNYNLFDWDSIQGTSVINKIEVIGENEEAVNNIVGIGLKPNGSPIFVYLPNCQGYNIYDSPIPSETFDDLLLKNYFSFPSQGIFQNIFIVSRAYNGNTIIVRKFDMYNFNIANSQDYIYPLSGNLNITAPYPLVADSFFYKFIAVAAIVQNTNGYEETNVYQISIFGPPNASNFHMYQVQSYGNYNIGEAKIRDIMYDGIDQNNYNLLILEDAFLHSNFLNAIYSLNMAPNNYYPYVADVFYSSINVKFPFNCLSSSNYLNFIATGIDIENKNINIWNANRDLLGSNCNFLITEHINVSNDSQYNSNFSPTNSLNVLPIGGSHCLWKNEHANVENNSITKICN</sequence>
<protein>
    <submittedName>
        <fullName evidence="1">Uncharacterized protein</fullName>
    </submittedName>
</protein>
<organism evidence="1">
    <name type="scientific">bioreactor metagenome</name>
    <dbReference type="NCBI Taxonomy" id="1076179"/>
    <lineage>
        <taxon>unclassified sequences</taxon>
        <taxon>metagenomes</taxon>
        <taxon>ecological metagenomes</taxon>
    </lineage>
</organism>
<dbReference type="AlphaFoldDB" id="A0A644TU71"/>